<dbReference type="GO" id="GO:0016887">
    <property type="term" value="F:ATP hydrolysis activity"/>
    <property type="evidence" value="ECO:0007669"/>
    <property type="project" value="InterPro"/>
</dbReference>
<dbReference type="Proteomes" id="UP000176244">
    <property type="component" value="Unassembled WGS sequence"/>
</dbReference>
<dbReference type="RefSeq" id="WP_070371420.1">
    <property type="nucleotide sequence ID" value="NZ_JAIPPU010000010.1"/>
</dbReference>
<dbReference type="SUPFAM" id="SSF52540">
    <property type="entry name" value="P-loop containing nucleoside triphosphate hydrolases"/>
    <property type="match status" value="1"/>
</dbReference>
<dbReference type="Gene3D" id="3.40.50.300">
    <property type="entry name" value="P-loop containing nucleotide triphosphate hydrolases"/>
    <property type="match status" value="1"/>
</dbReference>
<dbReference type="AlphaFoldDB" id="A0A1F2PHZ1"/>
<dbReference type="OrthoDB" id="8903747at2"/>
<feature type="domain" description="ORC1/DEAH AAA+ ATPase" evidence="1">
    <location>
        <begin position="49"/>
        <end position="179"/>
    </location>
</feature>
<dbReference type="Pfam" id="PF13401">
    <property type="entry name" value="AAA_22"/>
    <property type="match status" value="1"/>
</dbReference>
<comment type="caution">
    <text evidence="2">The sequence shown here is derived from an EMBL/GenBank/DDBJ whole genome shotgun (WGS) entry which is preliminary data.</text>
</comment>
<dbReference type="EMBL" id="LKEU01000031">
    <property type="protein sequence ID" value="OFV70346.1"/>
    <property type="molecule type" value="Genomic_DNA"/>
</dbReference>
<proteinExistence type="predicted"/>
<dbReference type="STRING" id="52694.ACWI_21270"/>
<organism evidence="2 3">
    <name type="scientific">Acetobacterium wieringae</name>
    <dbReference type="NCBI Taxonomy" id="52694"/>
    <lineage>
        <taxon>Bacteria</taxon>
        <taxon>Bacillati</taxon>
        <taxon>Bacillota</taxon>
        <taxon>Clostridia</taxon>
        <taxon>Eubacteriales</taxon>
        <taxon>Eubacteriaceae</taxon>
        <taxon>Acetobacterium</taxon>
    </lineage>
</organism>
<dbReference type="InterPro" id="IPR027417">
    <property type="entry name" value="P-loop_NTPase"/>
</dbReference>
<accession>A0A1F2PHZ1</accession>
<dbReference type="InterPro" id="IPR049945">
    <property type="entry name" value="AAA_22"/>
</dbReference>
<name>A0A1F2PHZ1_9FIRM</name>
<protein>
    <submittedName>
        <fullName evidence="2">ATPase family associated with various cellular activities (AAA)</fullName>
    </submittedName>
</protein>
<sequence>MSADQFDQVKSIVKNKHPIHTGNYKIKTSIVEEAIKKIDEAIKFRIQGMIIYGPSGYGKSTAINIIKNEIYEKYDREILTFVSSMPDPLKNTNVFYTRLLKATNHDLFNKGSTQDKSDRLCSQLINLALEENGNRKILFFIDEADALDKNEYQCLKDINNQLKAQGIEMTTILVGTEDLISQRNLFSGMKEVQIVRRFMQKTHIFNGIRTKKELQDVLGAYDFGMRFPLDSDLTYTNYFFPTAFSESKFLIHETDNLYNCICNIYGKTIFSKHGLSMSHLCNMIEFLFIEHGIEGAGDEWITEDMWIETVKFADCGHEQDLLNACINGKRK</sequence>
<evidence type="ECO:0000313" key="2">
    <source>
        <dbReference type="EMBL" id="OFV70346.1"/>
    </source>
</evidence>
<evidence type="ECO:0000259" key="1">
    <source>
        <dbReference type="Pfam" id="PF13401"/>
    </source>
</evidence>
<gene>
    <name evidence="2" type="ORF">ACWI_21270</name>
</gene>
<reference evidence="2 3" key="1">
    <citation type="submission" date="2015-09" db="EMBL/GenBank/DDBJ databases">
        <title>Genome sequence of Acetobacterium wieringae DSM 1911.</title>
        <authorList>
            <person name="Poehlein A."/>
            <person name="Bengelsdorf F.R."/>
            <person name="Schiel-Bengelsdorf B."/>
            <person name="Duerre P."/>
            <person name="Daniel R."/>
        </authorList>
    </citation>
    <scope>NUCLEOTIDE SEQUENCE [LARGE SCALE GENOMIC DNA]</scope>
    <source>
        <strain evidence="2 3">DSM 1911</strain>
    </source>
</reference>
<evidence type="ECO:0000313" key="3">
    <source>
        <dbReference type="Proteomes" id="UP000176244"/>
    </source>
</evidence>